<evidence type="ECO:0000256" key="1">
    <source>
        <dbReference type="SAM" id="SignalP"/>
    </source>
</evidence>
<dbReference type="AlphaFoldDB" id="A0AAU6UIE5"/>
<dbReference type="InterPro" id="IPR013783">
    <property type="entry name" value="Ig-like_fold"/>
</dbReference>
<sequence>MNKISLLTLSVAIALSGCGSDSADNSEQPPIAAGVLITALDGHFYQAVIFDDANKNGKFDDNEYVFGLTNQSGQLELPADYQLKGHLAVQTLTPGGAVQRRLASQNAAYAGKYTIDMDHPAQAMAHEVVLRAPTLEAQQQVISPITDLIVLAMENDPTSDLTQAKQTVANTLGLDNQAELLSDFTNTNPKLHKKAQILTDSKAANPASYEKNAAQFAEQAAELVGNMGETEIKDVNQRPVIINENAESGFTPNVVTNHKLQVSKEVKGKLEADFANLNLKEGDTFADQAFSIADLFSDKDQPTVEVTLEQNLKPSGLSAKIDHQQLVLSSNGSELKAQDNLYLILVATDKDDQKDVRGQVRVQLNLQIAALNQAPVINLAEKETLQQQIDAWYLQQGEAFDQSINISALFNDTDGQVVSYWGGEVQVAGLTIADVDSPMITLSGTPSQASPAGKTFTVKVKDDQGAKSSTTFTLPEVKEGIAPPVAEPALRFTLDHFNNQTWKMGSFADNDGEIGYAALLNHNDQLQMCWGDKKINDQKSYKGNISRSRDFSHQSGGPTPFEVLSKLDQQSGYLNYEHKDCWAVTINPDGTLADTSNQRIEMLYQHQLVDGSYQLLIQYGPVQLFWLDSSETTFSDTLAINKKITAGTTEYTLFVEAGDYVEEFDGPMLSYSYMETQFKEGRFNTISILPDDFKNYGVWSVIDTPDGQRIEQAEELEDQKTRIRYLQRDFGDFYIGVEWSKETNNTESNARYSLFSQDKELMDKLIRHFPIMQD</sequence>
<gene>
    <name evidence="2" type="ORF">MRN42_13735</name>
</gene>
<dbReference type="PROSITE" id="PS51257">
    <property type="entry name" value="PROKAR_LIPOPROTEIN"/>
    <property type="match status" value="1"/>
</dbReference>
<feature type="signal peptide" evidence="1">
    <location>
        <begin position="1"/>
        <end position="23"/>
    </location>
</feature>
<evidence type="ECO:0000313" key="2">
    <source>
        <dbReference type="EMBL" id="XAG72945.1"/>
    </source>
</evidence>
<keyword evidence="1" id="KW-0732">Signal</keyword>
<name>A0AAU6UIE5_UNCXX</name>
<dbReference type="EMBL" id="CP095346">
    <property type="protein sequence ID" value="XAG72945.1"/>
    <property type="molecule type" value="Genomic_DNA"/>
</dbReference>
<dbReference type="Gene3D" id="2.60.40.10">
    <property type="entry name" value="Immunoglobulins"/>
    <property type="match status" value="1"/>
</dbReference>
<feature type="chain" id="PRO_5044020051" evidence="1">
    <location>
        <begin position="24"/>
        <end position="774"/>
    </location>
</feature>
<accession>A0AAU6UIE5</accession>
<organism evidence="2">
    <name type="scientific">bacterium 19NY04SH03</name>
    <dbReference type="NCBI Taxonomy" id="2920647"/>
    <lineage>
        <taxon>Bacteria</taxon>
    </lineage>
</organism>
<proteinExistence type="predicted"/>
<reference evidence="2" key="1">
    <citation type="submission" date="2022-03" db="EMBL/GenBank/DDBJ databases">
        <title>Sea Food Isolates.</title>
        <authorList>
            <person name="Li c."/>
        </authorList>
    </citation>
    <scope>NUCLEOTIDE SEQUENCE</scope>
    <source>
        <strain evidence="2">19NY04SH03</strain>
    </source>
</reference>
<protein>
    <submittedName>
        <fullName evidence="2">Ig domain-containing protein</fullName>
    </submittedName>
</protein>